<comment type="caution">
    <text evidence="1">The sequence shown here is derived from an EMBL/GenBank/DDBJ whole genome shotgun (WGS) entry which is preliminary data.</text>
</comment>
<gene>
    <name evidence="1" type="ORF">D3874_16955</name>
</gene>
<sequence>MLLDSDQEGKLREKARKLVESVVPFKYGDTNYQEVCKFFQKGFGTSCGCLCHWMMYKLGAANPDIVNWTDAARGLSFVAGANISRIYHKNTSPFVACAGRGINPLMLGLRPSTGDIVFIHQPGGPQNKEHVFVFLDEVRQGERTKWKTAESGQEGGTDSKFKTRVLHLPTKDLKLGGEVKISDMDNTGPADGDRTVMGWLDLSKLDYVGTP</sequence>
<organism evidence="1 2">
    <name type="scientific">Oleomonas cavernae</name>
    <dbReference type="NCBI Taxonomy" id="2320859"/>
    <lineage>
        <taxon>Bacteria</taxon>
        <taxon>Pseudomonadati</taxon>
        <taxon>Pseudomonadota</taxon>
        <taxon>Alphaproteobacteria</taxon>
        <taxon>Acetobacterales</taxon>
        <taxon>Acetobacteraceae</taxon>
        <taxon>Oleomonas</taxon>
    </lineage>
</organism>
<dbReference type="AlphaFoldDB" id="A0A418WEN5"/>
<evidence type="ECO:0000313" key="2">
    <source>
        <dbReference type="Proteomes" id="UP000284605"/>
    </source>
</evidence>
<reference evidence="1 2" key="1">
    <citation type="submission" date="2018-09" db="EMBL/GenBank/DDBJ databases">
        <authorList>
            <person name="Zhu H."/>
        </authorList>
    </citation>
    <scope>NUCLEOTIDE SEQUENCE [LARGE SCALE GENOMIC DNA]</scope>
    <source>
        <strain evidence="1 2">K1W22B-8</strain>
    </source>
</reference>
<dbReference type="OrthoDB" id="7281604at2"/>
<protein>
    <submittedName>
        <fullName evidence="1">Uncharacterized protein</fullName>
    </submittedName>
</protein>
<name>A0A418WEN5_9PROT</name>
<evidence type="ECO:0000313" key="1">
    <source>
        <dbReference type="EMBL" id="RJF88488.1"/>
    </source>
</evidence>
<proteinExistence type="predicted"/>
<dbReference type="Proteomes" id="UP000284605">
    <property type="component" value="Unassembled WGS sequence"/>
</dbReference>
<dbReference type="RefSeq" id="WP_119779123.1">
    <property type="nucleotide sequence ID" value="NZ_QYUK01000011.1"/>
</dbReference>
<dbReference type="EMBL" id="QYUK01000011">
    <property type="protein sequence ID" value="RJF88488.1"/>
    <property type="molecule type" value="Genomic_DNA"/>
</dbReference>
<keyword evidence="2" id="KW-1185">Reference proteome</keyword>
<accession>A0A418WEN5</accession>